<feature type="region of interest" description="Disordered" evidence="1">
    <location>
        <begin position="1"/>
        <end position="101"/>
    </location>
</feature>
<keyword evidence="3" id="KW-1185">Reference proteome</keyword>
<comment type="caution">
    <text evidence="2">The sequence shown here is derived from an EMBL/GenBank/DDBJ whole genome shotgun (WGS) entry which is preliminary data.</text>
</comment>
<feature type="compositionally biased region" description="Polar residues" evidence="1">
    <location>
        <begin position="1"/>
        <end position="24"/>
    </location>
</feature>
<sequence>MGVPNAQQHSAAYSTPTRYAQSSGPPFVKNEPIPAPPYGHAPYTPAPHVQGPQPFQASPSLQNPYYETSHIPGQYGQPVGNGHGPPTTQADNTHPVSLTFT</sequence>
<evidence type="ECO:0000313" key="3">
    <source>
        <dbReference type="Proteomes" id="UP000745764"/>
    </source>
</evidence>
<organism evidence="2 3">
    <name type="scientific">Aureobasidium uvarum</name>
    <dbReference type="NCBI Taxonomy" id="2773716"/>
    <lineage>
        <taxon>Eukaryota</taxon>
        <taxon>Fungi</taxon>
        <taxon>Dikarya</taxon>
        <taxon>Ascomycota</taxon>
        <taxon>Pezizomycotina</taxon>
        <taxon>Dothideomycetes</taxon>
        <taxon>Dothideomycetidae</taxon>
        <taxon>Dothideales</taxon>
        <taxon>Saccotheciaceae</taxon>
        <taxon>Aureobasidium</taxon>
    </lineage>
</organism>
<dbReference type="Proteomes" id="UP000745764">
    <property type="component" value="Unassembled WGS sequence"/>
</dbReference>
<reference evidence="2" key="1">
    <citation type="submission" date="2020-06" db="EMBL/GenBank/DDBJ databases">
        <authorList>
            <person name="Onetto C."/>
        </authorList>
    </citation>
    <scope>NUCLEOTIDE SEQUENCE</scope>
</reference>
<feature type="compositionally biased region" description="Polar residues" evidence="1">
    <location>
        <begin position="53"/>
        <end position="66"/>
    </location>
</feature>
<gene>
    <name evidence="2" type="ORF">AWRI4620_LOCUS6782</name>
</gene>
<feature type="compositionally biased region" description="Polar residues" evidence="1">
    <location>
        <begin position="86"/>
        <end position="101"/>
    </location>
</feature>
<name>A0A9N8KKG5_9PEZI</name>
<accession>A0A9N8KKG5</accession>
<protein>
    <submittedName>
        <fullName evidence="2">Uncharacterized protein</fullName>
    </submittedName>
</protein>
<dbReference type="AlphaFoldDB" id="A0A9N8KKG5"/>
<evidence type="ECO:0000313" key="2">
    <source>
        <dbReference type="EMBL" id="CAD0112527.1"/>
    </source>
</evidence>
<proteinExistence type="predicted"/>
<dbReference type="EMBL" id="CAINUL010000015">
    <property type="protein sequence ID" value="CAD0112527.1"/>
    <property type="molecule type" value="Genomic_DNA"/>
</dbReference>
<evidence type="ECO:0000256" key="1">
    <source>
        <dbReference type="SAM" id="MobiDB-lite"/>
    </source>
</evidence>